<evidence type="ECO:0000313" key="3">
    <source>
        <dbReference type="Proteomes" id="UP001212821"/>
    </source>
</evidence>
<evidence type="ECO:0000313" key="2">
    <source>
        <dbReference type="EMBL" id="WBP90933.1"/>
    </source>
</evidence>
<gene>
    <name evidence="2" type="ORF">O1G21_37075</name>
</gene>
<keyword evidence="1" id="KW-0812">Transmembrane</keyword>
<sequence length="102" mass="10713">MLILLVLFAAGFGLILMGVHKLHTAVPTCYGRPMSPGDVCRPRAAHAYGEGMPEPHDSTYRQQLDSLTSGGWTAVVIGVVLLALAVVIGVAWAASAAQEGRK</sequence>
<name>A0ABY7QDT7_9ACTN</name>
<dbReference type="EMBL" id="CP115450">
    <property type="protein sequence ID" value="WBP90933.1"/>
    <property type="molecule type" value="Genomic_DNA"/>
</dbReference>
<keyword evidence="3" id="KW-1185">Reference proteome</keyword>
<proteinExistence type="predicted"/>
<keyword evidence="1" id="KW-1133">Transmembrane helix</keyword>
<evidence type="ECO:0000256" key="1">
    <source>
        <dbReference type="SAM" id="Phobius"/>
    </source>
</evidence>
<reference evidence="3" key="1">
    <citation type="submission" date="2022-12" db="EMBL/GenBank/DDBJ databases">
        <authorList>
            <person name="Mo P."/>
        </authorList>
    </citation>
    <scope>NUCLEOTIDE SEQUENCE [LARGE SCALE GENOMIC DNA]</scope>
    <source>
        <strain evidence="3">HUAS 3-15</strain>
    </source>
</reference>
<protein>
    <submittedName>
        <fullName evidence="2">Uncharacterized protein</fullName>
    </submittedName>
</protein>
<keyword evidence="1" id="KW-0472">Membrane</keyword>
<dbReference type="RefSeq" id="WP_270150005.1">
    <property type="nucleotide sequence ID" value="NZ_CP115450.1"/>
</dbReference>
<feature type="transmembrane region" description="Helical" evidence="1">
    <location>
        <begin position="72"/>
        <end position="94"/>
    </location>
</feature>
<dbReference type="Proteomes" id="UP001212821">
    <property type="component" value="Chromosome"/>
</dbReference>
<organism evidence="2 3">
    <name type="scientific">Kitasatospora cathayae</name>
    <dbReference type="NCBI Taxonomy" id="3004092"/>
    <lineage>
        <taxon>Bacteria</taxon>
        <taxon>Bacillati</taxon>
        <taxon>Actinomycetota</taxon>
        <taxon>Actinomycetes</taxon>
        <taxon>Kitasatosporales</taxon>
        <taxon>Streptomycetaceae</taxon>
        <taxon>Kitasatospora</taxon>
    </lineage>
</organism>
<accession>A0ABY7QDT7</accession>